<feature type="region of interest" description="Disordered" evidence="1">
    <location>
        <begin position="1"/>
        <end position="107"/>
    </location>
</feature>
<dbReference type="MGI" id="MGI:3698180">
    <property type="gene designation" value="D830025C05Rik"/>
</dbReference>
<reference evidence="2" key="1">
    <citation type="journal article" date="1999" name="Methods Enzymol.">
        <title>High-efficiency full-length cDNA cloning.</title>
        <authorList>
            <person name="Carninci P."/>
            <person name="Hayashizaki Y."/>
        </authorList>
    </citation>
    <scope>NUCLEOTIDE SEQUENCE</scope>
    <source>
        <strain evidence="2">C57BL/6J</strain>
        <tissue evidence="2">Oviduct</tissue>
    </source>
</reference>
<evidence type="ECO:0000313" key="3">
    <source>
        <dbReference type="MGI" id="MGI:3698180"/>
    </source>
</evidence>
<protein>
    <submittedName>
        <fullName evidence="2">Uncharacterized protein</fullName>
    </submittedName>
</protein>
<reference evidence="2" key="7">
    <citation type="journal article" date="2005" name="Science">
        <title>The Transcriptional Landscape of the Mammalian Genome.</title>
        <authorList>
            <consortium name="The FANTOM Consortium"/>
            <consortium name="Riken Genome Exploration Research Group and Genome Science Group (Genome Network Project Core Group)"/>
        </authorList>
    </citation>
    <scope>NUCLEOTIDE SEQUENCE</scope>
    <source>
        <strain evidence="2">C57BL/6J</strain>
        <tissue evidence="2">Oviduct</tissue>
    </source>
</reference>
<dbReference type="AGR" id="MGI:3698180"/>
<gene>
    <name evidence="3" type="primary">D830025C05Rik</name>
    <name evidence="3" type="synonym">Letm2</name>
</gene>
<dbReference type="AlphaFoldDB" id="Q8C6N2"/>
<dbReference type="EMBL" id="AK054186">
    <property type="protein sequence ID" value="BAC35686.1"/>
    <property type="molecule type" value="mRNA"/>
</dbReference>
<reference evidence="2" key="8">
    <citation type="journal article" date="2005" name="Science">
        <title>Antisense Transcription in the Mammalian Transcriptome.</title>
        <authorList>
            <consortium name="RIKEN Genome Exploration Research Group and Genome Science Group (Genome Network Project Core Group) and the FANTOM Consortium"/>
        </authorList>
    </citation>
    <scope>NUCLEOTIDE SEQUENCE</scope>
    <source>
        <strain evidence="2">C57BL/6J</strain>
        <tissue evidence="2">Oviduct</tissue>
    </source>
</reference>
<reference evidence="2" key="4">
    <citation type="journal article" date="2001" name="Nature">
        <title>Functional annotation of a full-length mouse cDNA collection.</title>
        <authorList>
            <consortium name="The RIKEN Genome Exploration Research Group Phase II Team and the FANTOM Consortium"/>
        </authorList>
    </citation>
    <scope>NUCLEOTIDE SEQUENCE</scope>
    <source>
        <strain evidence="2">C57BL/6J</strain>
        <tissue evidence="2">Oviduct</tissue>
    </source>
</reference>
<name>Q8C6N2_MOUSE</name>
<sequence length="107" mass="11171">DNTAISQSCRKEVPQALNPTLWKPQLKSKHREPGTAPRKPAPPRTALLRREAGPVAEAPQPLAPGLRATSQAVCPAFRGNPTPSAAGLPLHPALAAPVQKAPSALGR</sequence>
<reference evidence="2" key="2">
    <citation type="journal article" date="2000" name="Genome Res.">
        <title>Normalization and subtraction of cap-trapper-selected cDNAs to prepare full-length cDNA libraries for rapid discovery of new genes.</title>
        <authorList>
            <person name="Carninci P."/>
            <person name="Shibata Y."/>
            <person name="Hayatsu N."/>
            <person name="Sugahara Y."/>
            <person name="Shibata K."/>
            <person name="Itoh M."/>
            <person name="Konno H."/>
            <person name="Okazaki Y."/>
            <person name="Muramatsu M."/>
            <person name="Hayashizaki Y."/>
        </authorList>
    </citation>
    <scope>NUCLEOTIDE SEQUENCE</scope>
    <source>
        <strain evidence="2">C57BL/6J</strain>
        <tissue evidence="2">Oviduct</tissue>
    </source>
</reference>
<reference evidence="2" key="3">
    <citation type="journal article" date="2000" name="Genome Res.">
        <title>RIKEN integrated sequence analysis (RISA) system--384-format sequencing pipeline with 384 multicapillary sequencer.</title>
        <authorList>
            <person name="Shibata K."/>
            <person name="Itoh M."/>
            <person name="Aizawa K."/>
            <person name="Nagaoka S."/>
            <person name="Sasaki N."/>
            <person name="Carninci P."/>
            <person name="Konno H."/>
            <person name="Akiyama J."/>
            <person name="Nishi K."/>
            <person name="Kitsunai T."/>
            <person name="Tashiro H."/>
            <person name="Itoh M."/>
            <person name="Sumi N."/>
            <person name="Ishii Y."/>
            <person name="Nakamura S."/>
            <person name="Hazama M."/>
            <person name="Nishine T."/>
            <person name="Harada A."/>
            <person name="Yamamoto R."/>
            <person name="Matsumoto H."/>
            <person name="Sakaguchi S."/>
            <person name="Ikegami T."/>
            <person name="Kashiwagi K."/>
            <person name="Fujiwake S."/>
            <person name="Inoue K."/>
            <person name="Togawa Y."/>
            <person name="Izawa M."/>
            <person name="Ohara E."/>
            <person name="Watahiki M."/>
            <person name="Yoneda Y."/>
            <person name="Ishikawa T."/>
            <person name="Ozawa K."/>
            <person name="Tanaka T."/>
            <person name="Matsuura S."/>
            <person name="Kawai J."/>
            <person name="Okazaki Y."/>
            <person name="Muramatsu M."/>
            <person name="Inoue Y."/>
            <person name="Kira A."/>
            <person name="Hayashizaki Y."/>
        </authorList>
    </citation>
    <scope>NUCLEOTIDE SEQUENCE</scope>
    <source>
        <strain evidence="2">C57BL/6J</strain>
        <tissue evidence="2">Oviduct</tissue>
    </source>
</reference>
<evidence type="ECO:0000313" key="2">
    <source>
        <dbReference type="EMBL" id="BAC35686.1"/>
    </source>
</evidence>
<proteinExistence type="evidence at transcript level"/>
<accession>Q8C6N2</accession>
<reference evidence="2" key="5">
    <citation type="submission" date="2001-07" db="EMBL/GenBank/DDBJ databases">
        <authorList>
            <person name="Adachi J."/>
            <person name="Aizawa K."/>
            <person name="Akimura T."/>
            <person name="Arakawa T."/>
            <person name="Bono H."/>
            <person name="Carninci P."/>
            <person name="Fukuda S."/>
            <person name="Furuno M."/>
            <person name="Hanagaki T."/>
            <person name="Hara A."/>
            <person name="Hashizume W."/>
            <person name="Hayashida K."/>
            <person name="Hayatsu N."/>
            <person name="Hiramoto K."/>
            <person name="Hiraoka T."/>
            <person name="Hirozane T."/>
            <person name="Hori F."/>
            <person name="Imotani K."/>
            <person name="Ishii Y."/>
            <person name="Itoh M."/>
            <person name="Kagawa I."/>
            <person name="Kasukawa T."/>
            <person name="Katoh H."/>
            <person name="Kawai J."/>
            <person name="Kojima Y."/>
            <person name="Kondo S."/>
            <person name="Konno H."/>
            <person name="Kouda M."/>
            <person name="Koya S."/>
            <person name="Kurihara C."/>
            <person name="Matsuyama T."/>
            <person name="Miyazaki A."/>
            <person name="Murata M."/>
            <person name="Nakamura M."/>
            <person name="Nishi K."/>
            <person name="Nomura K."/>
            <person name="Numazaki R."/>
            <person name="Ohno M."/>
            <person name="Ohsato N."/>
            <person name="Okazaki Y."/>
            <person name="Saito R."/>
            <person name="Saitoh H."/>
            <person name="Sakai C."/>
            <person name="Sakai K."/>
            <person name="Sakazume N."/>
            <person name="Sano H."/>
            <person name="Sasaki D."/>
            <person name="Shibata K."/>
            <person name="Shinagawa A."/>
            <person name="Shiraki T."/>
            <person name="Sogabe Y."/>
            <person name="Tagami M."/>
            <person name="Tagawa A."/>
            <person name="Takahashi F."/>
            <person name="Takaku-Akahira S."/>
            <person name="Takeda Y."/>
            <person name="Tanaka T."/>
            <person name="Tomaru A."/>
            <person name="Toya T."/>
            <person name="Yasunishi A."/>
            <person name="Muramatsu M."/>
            <person name="Hayashizaki Y."/>
        </authorList>
    </citation>
    <scope>NUCLEOTIDE SEQUENCE</scope>
    <source>
        <strain evidence="2">C57BL/6J</strain>
        <tissue evidence="2">Oviduct</tissue>
    </source>
</reference>
<feature type="compositionally biased region" description="Low complexity" evidence="1">
    <location>
        <begin position="85"/>
        <end position="97"/>
    </location>
</feature>
<feature type="non-terminal residue" evidence="2">
    <location>
        <position position="1"/>
    </location>
</feature>
<evidence type="ECO:0000256" key="1">
    <source>
        <dbReference type="SAM" id="MobiDB-lite"/>
    </source>
</evidence>
<organism evidence="2">
    <name type="scientific">Mus musculus</name>
    <name type="common">Mouse</name>
    <dbReference type="NCBI Taxonomy" id="10090"/>
    <lineage>
        <taxon>Eukaryota</taxon>
        <taxon>Metazoa</taxon>
        <taxon>Chordata</taxon>
        <taxon>Craniata</taxon>
        <taxon>Vertebrata</taxon>
        <taxon>Euteleostomi</taxon>
        <taxon>Mammalia</taxon>
        <taxon>Eutheria</taxon>
        <taxon>Euarchontoglires</taxon>
        <taxon>Glires</taxon>
        <taxon>Rodentia</taxon>
        <taxon>Myomorpha</taxon>
        <taxon>Muroidea</taxon>
        <taxon>Muridae</taxon>
        <taxon>Murinae</taxon>
        <taxon>Mus</taxon>
        <taxon>Mus</taxon>
    </lineage>
</organism>
<reference evidence="2" key="6">
    <citation type="journal article" date="2002" name="Nature">
        <title>Analysis of the mouse transcriptome based on functional annotation of 60,770 full-length cDNAs.</title>
        <authorList>
            <consortium name="The FANTOM Consortium and the RIKEN Genome Exploration Research Group Phase I and II Team"/>
        </authorList>
    </citation>
    <scope>NUCLEOTIDE SEQUENCE</scope>
    <source>
        <strain evidence="2">C57BL/6J</strain>
        <tissue evidence="2">Oviduct</tissue>
    </source>
</reference>